<dbReference type="STRING" id="452637.Oter_3037"/>
<dbReference type="RefSeq" id="WP_012375846.1">
    <property type="nucleotide sequence ID" value="NC_010571.1"/>
</dbReference>
<accession>B1ZYZ4</accession>
<dbReference type="AlphaFoldDB" id="B1ZYZ4"/>
<dbReference type="InterPro" id="IPR013424">
    <property type="entry name" value="Ice-binding_C"/>
</dbReference>
<evidence type="ECO:0000313" key="3">
    <source>
        <dbReference type="EMBL" id="ACB76317.1"/>
    </source>
</evidence>
<reference evidence="3 4" key="1">
    <citation type="journal article" date="2011" name="J. Bacteriol.">
        <title>Genome sequence of the verrucomicrobium Opitutus terrae PB90-1, an abundant inhabitant of rice paddy soil ecosystems.</title>
        <authorList>
            <person name="van Passel M.W."/>
            <person name="Kant R."/>
            <person name="Palva A."/>
            <person name="Copeland A."/>
            <person name="Lucas S."/>
            <person name="Lapidus A."/>
            <person name="Glavina del Rio T."/>
            <person name="Pitluck S."/>
            <person name="Goltsman E."/>
            <person name="Clum A."/>
            <person name="Sun H."/>
            <person name="Schmutz J."/>
            <person name="Larimer F.W."/>
            <person name="Land M.L."/>
            <person name="Hauser L."/>
            <person name="Kyrpides N."/>
            <person name="Mikhailova N."/>
            <person name="Richardson P.P."/>
            <person name="Janssen P.H."/>
            <person name="de Vos W.M."/>
            <person name="Smidt H."/>
        </authorList>
    </citation>
    <scope>NUCLEOTIDE SEQUENCE [LARGE SCALE GENOMIC DNA]</scope>
    <source>
        <strain evidence="4">DSM 11246 / JCM 15787 / PB90-1</strain>
    </source>
</reference>
<feature type="signal peptide" evidence="1">
    <location>
        <begin position="1"/>
        <end position="19"/>
    </location>
</feature>
<dbReference type="eggNOG" id="COG2133">
    <property type="taxonomic scope" value="Bacteria"/>
</dbReference>
<evidence type="ECO:0000313" key="4">
    <source>
        <dbReference type="Proteomes" id="UP000007013"/>
    </source>
</evidence>
<name>B1ZYZ4_OPITP</name>
<dbReference type="NCBIfam" id="TIGR02595">
    <property type="entry name" value="PEP_CTERM"/>
    <property type="match status" value="1"/>
</dbReference>
<dbReference type="Proteomes" id="UP000007013">
    <property type="component" value="Chromosome"/>
</dbReference>
<proteinExistence type="predicted"/>
<dbReference type="Pfam" id="PF07589">
    <property type="entry name" value="PEP-CTERM"/>
    <property type="match status" value="1"/>
</dbReference>
<feature type="chain" id="PRO_5002772918" evidence="1">
    <location>
        <begin position="20"/>
        <end position="170"/>
    </location>
</feature>
<dbReference type="OrthoDB" id="285422at2"/>
<dbReference type="HOGENOM" id="CLU_107551_1_0_0"/>
<dbReference type="KEGG" id="ote:Oter_3037"/>
<keyword evidence="4" id="KW-1185">Reference proteome</keyword>
<protein>
    <submittedName>
        <fullName evidence="3">CHRD domain containing protein</fullName>
    </submittedName>
</protein>
<dbReference type="Pfam" id="PF07452">
    <property type="entry name" value="CHRD"/>
    <property type="match status" value="1"/>
</dbReference>
<sequence>MKKLALLLLALALPHFVWAQLEFRTTLTGSQEVPPNDSPAWGNGFATLNLDTRQFDFNYMFGDLLAPQTAAHIHVAPPGVAGPVVHPLPLGSPSGLSLVLSETDVANLLAGNWYVNVHSELYRAGEIRGQFVPVPEPSTYALGGAALLGLAVIVRRRLQRRSPAAPLAAA</sequence>
<dbReference type="SMART" id="SM00754">
    <property type="entry name" value="CHRD"/>
    <property type="match status" value="1"/>
</dbReference>
<dbReference type="InterPro" id="IPR010895">
    <property type="entry name" value="CHRD"/>
</dbReference>
<feature type="domain" description="CHRD" evidence="2">
    <location>
        <begin position="19"/>
        <end position="136"/>
    </location>
</feature>
<dbReference type="PROSITE" id="PS50933">
    <property type="entry name" value="CHRD"/>
    <property type="match status" value="1"/>
</dbReference>
<dbReference type="EMBL" id="CP001032">
    <property type="protein sequence ID" value="ACB76317.1"/>
    <property type="molecule type" value="Genomic_DNA"/>
</dbReference>
<gene>
    <name evidence="3" type="ordered locus">Oter_3037</name>
</gene>
<keyword evidence="1" id="KW-0732">Signal</keyword>
<organism evidence="3 4">
    <name type="scientific">Opitutus terrae (strain DSM 11246 / JCM 15787 / PB90-1)</name>
    <dbReference type="NCBI Taxonomy" id="452637"/>
    <lineage>
        <taxon>Bacteria</taxon>
        <taxon>Pseudomonadati</taxon>
        <taxon>Verrucomicrobiota</taxon>
        <taxon>Opitutia</taxon>
        <taxon>Opitutales</taxon>
        <taxon>Opitutaceae</taxon>
        <taxon>Opitutus</taxon>
    </lineage>
</organism>
<evidence type="ECO:0000256" key="1">
    <source>
        <dbReference type="SAM" id="SignalP"/>
    </source>
</evidence>
<evidence type="ECO:0000259" key="2">
    <source>
        <dbReference type="PROSITE" id="PS50933"/>
    </source>
</evidence>